<evidence type="ECO:0000256" key="8">
    <source>
        <dbReference type="ARBA" id="ARBA00049348"/>
    </source>
</evidence>
<evidence type="ECO:0000256" key="5">
    <source>
        <dbReference type="ARBA" id="ARBA00022679"/>
    </source>
</evidence>
<evidence type="ECO:0000256" key="7">
    <source>
        <dbReference type="ARBA" id="ARBA00023204"/>
    </source>
</evidence>
<dbReference type="GO" id="GO:0003908">
    <property type="term" value="F:methylated-DNA-[protein]-cysteine S-methyltransferase activity"/>
    <property type="evidence" value="ECO:0007669"/>
    <property type="project" value="UniProtKB-EC"/>
</dbReference>
<evidence type="ECO:0000256" key="6">
    <source>
        <dbReference type="ARBA" id="ARBA00022763"/>
    </source>
</evidence>
<dbReference type="EC" id="2.1.1.63" evidence="3"/>
<accession>A0A2A4WZA2</accession>
<dbReference type="GO" id="GO:0032259">
    <property type="term" value="P:methylation"/>
    <property type="evidence" value="ECO:0007669"/>
    <property type="project" value="UniProtKB-KW"/>
</dbReference>
<dbReference type="PROSITE" id="PS00374">
    <property type="entry name" value="MGMT"/>
    <property type="match status" value="1"/>
</dbReference>
<keyword evidence="5" id="KW-0808">Transferase</keyword>
<evidence type="ECO:0000256" key="1">
    <source>
        <dbReference type="ARBA" id="ARBA00001286"/>
    </source>
</evidence>
<comment type="similarity">
    <text evidence="2">Belongs to the MGMT family.</text>
</comment>
<sequence length="193" mass="21455">MSLETKSARSQRLLLKKELGKRGNILKASWLDTPLDPMLAISDSNGLYLLEFVGRKGLQQAIEKLCKEKAATIIFGEPEPMKLIRKELAAYFAGTLKKFETPVHIRGSVFQRKVWQELLNVPYGETKSYLEQAEAIGNKKAVRAVAGANAANRFGIMIPCHRIINTSGELGGYGGGITRKKWLLEHESKMAIV</sequence>
<dbReference type="SUPFAM" id="SSF46767">
    <property type="entry name" value="Methylated DNA-protein cysteine methyltransferase, C-terminal domain"/>
    <property type="match status" value="1"/>
</dbReference>
<dbReference type="InterPro" id="IPR036631">
    <property type="entry name" value="MGMT_N_sf"/>
</dbReference>
<dbReference type="InterPro" id="IPR001497">
    <property type="entry name" value="MethylDNA_cys_MeTrfase_AS"/>
</dbReference>
<dbReference type="PANTHER" id="PTHR10815:SF5">
    <property type="entry name" value="METHYLATED-DNA--PROTEIN-CYSTEINE METHYLTRANSFERASE"/>
    <property type="match status" value="1"/>
</dbReference>
<dbReference type="Gene3D" id="1.10.10.10">
    <property type="entry name" value="Winged helix-like DNA-binding domain superfamily/Winged helix DNA-binding domain"/>
    <property type="match status" value="1"/>
</dbReference>
<name>A0A2A4WZA2_UNCAE</name>
<dbReference type="GO" id="GO:0006281">
    <property type="term" value="P:DNA repair"/>
    <property type="evidence" value="ECO:0007669"/>
    <property type="project" value="UniProtKB-KW"/>
</dbReference>
<evidence type="ECO:0000313" key="11">
    <source>
        <dbReference type="Proteomes" id="UP000218775"/>
    </source>
</evidence>
<dbReference type="Gene3D" id="3.30.160.70">
    <property type="entry name" value="Methylated DNA-protein cysteine methyltransferase domain"/>
    <property type="match status" value="1"/>
</dbReference>
<gene>
    <name evidence="10" type="ORF">COB21_05980</name>
</gene>
<dbReference type="NCBIfam" id="TIGR00589">
    <property type="entry name" value="ogt"/>
    <property type="match status" value="1"/>
</dbReference>
<organism evidence="10 11">
    <name type="scientific">Aerophobetes bacterium</name>
    <dbReference type="NCBI Taxonomy" id="2030807"/>
    <lineage>
        <taxon>Bacteria</taxon>
        <taxon>Candidatus Aerophobota</taxon>
    </lineage>
</organism>
<comment type="catalytic activity">
    <reaction evidence="1">
        <text>a 4-O-methyl-thymidine in DNA + L-cysteinyl-[protein] = a thymidine in DNA + S-methyl-L-cysteinyl-[protein]</text>
        <dbReference type="Rhea" id="RHEA:53428"/>
        <dbReference type="Rhea" id="RHEA-COMP:10131"/>
        <dbReference type="Rhea" id="RHEA-COMP:10132"/>
        <dbReference type="Rhea" id="RHEA-COMP:13555"/>
        <dbReference type="Rhea" id="RHEA-COMP:13556"/>
        <dbReference type="ChEBI" id="CHEBI:29950"/>
        <dbReference type="ChEBI" id="CHEBI:82612"/>
        <dbReference type="ChEBI" id="CHEBI:137386"/>
        <dbReference type="ChEBI" id="CHEBI:137387"/>
        <dbReference type="EC" id="2.1.1.63"/>
    </reaction>
</comment>
<dbReference type="FunFam" id="1.10.10.10:FF:000214">
    <property type="entry name" value="Methylated-DNA--protein-cysteine methyltransferase"/>
    <property type="match status" value="1"/>
</dbReference>
<evidence type="ECO:0000259" key="9">
    <source>
        <dbReference type="Pfam" id="PF01035"/>
    </source>
</evidence>
<dbReference type="PANTHER" id="PTHR10815">
    <property type="entry name" value="METHYLATED-DNA--PROTEIN-CYSTEINE METHYLTRANSFERASE"/>
    <property type="match status" value="1"/>
</dbReference>
<keyword evidence="4" id="KW-0489">Methyltransferase</keyword>
<feature type="domain" description="Methylated-DNA-[protein]-cysteine S-methyltransferase DNA binding" evidence="9">
    <location>
        <begin position="110"/>
        <end position="188"/>
    </location>
</feature>
<evidence type="ECO:0000313" key="10">
    <source>
        <dbReference type="EMBL" id="PCI75155.1"/>
    </source>
</evidence>
<comment type="catalytic activity">
    <reaction evidence="8">
        <text>a 6-O-methyl-2'-deoxyguanosine in DNA + L-cysteinyl-[protein] = S-methyl-L-cysteinyl-[protein] + a 2'-deoxyguanosine in DNA</text>
        <dbReference type="Rhea" id="RHEA:24000"/>
        <dbReference type="Rhea" id="RHEA-COMP:10131"/>
        <dbReference type="Rhea" id="RHEA-COMP:10132"/>
        <dbReference type="Rhea" id="RHEA-COMP:11367"/>
        <dbReference type="Rhea" id="RHEA-COMP:11368"/>
        <dbReference type="ChEBI" id="CHEBI:29950"/>
        <dbReference type="ChEBI" id="CHEBI:82612"/>
        <dbReference type="ChEBI" id="CHEBI:85445"/>
        <dbReference type="ChEBI" id="CHEBI:85448"/>
        <dbReference type="EC" id="2.1.1.63"/>
    </reaction>
</comment>
<dbReference type="SUPFAM" id="SSF53155">
    <property type="entry name" value="Methylated DNA-protein cysteine methyltransferase domain"/>
    <property type="match status" value="1"/>
</dbReference>
<evidence type="ECO:0000256" key="2">
    <source>
        <dbReference type="ARBA" id="ARBA00008711"/>
    </source>
</evidence>
<dbReference type="Pfam" id="PF01035">
    <property type="entry name" value="DNA_binding_1"/>
    <property type="match status" value="1"/>
</dbReference>
<keyword evidence="7" id="KW-0234">DNA repair</keyword>
<dbReference type="InterPro" id="IPR036217">
    <property type="entry name" value="MethylDNA_cys_MeTrfase_DNAb"/>
</dbReference>
<dbReference type="InterPro" id="IPR036388">
    <property type="entry name" value="WH-like_DNA-bd_sf"/>
</dbReference>
<evidence type="ECO:0000256" key="4">
    <source>
        <dbReference type="ARBA" id="ARBA00022603"/>
    </source>
</evidence>
<evidence type="ECO:0000256" key="3">
    <source>
        <dbReference type="ARBA" id="ARBA00011918"/>
    </source>
</evidence>
<dbReference type="InterPro" id="IPR014048">
    <property type="entry name" value="MethylDNA_cys_MeTrfase_DNA-bd"/>
</dbReference>
<proteinExistence type="inferred from homology"/>
<dbReference type="CDD" id="cd06445">
    <property type="entry name" value="ATase"/>
    <property type="match status" value="1"/>
</dbReference>
<comment type="caution">
    <text evidence="10">The sequence shown here is derived from an EMBL/GenBank/DDBJ whole genome shotgun (WGS) entry which is preliminary data.</text>
</comment>
<keyword evidence="6" id="KW-0227">DNA damage</keyword>
<dbReference type="EMBL" id="NVUK01000055">
    <property type="protein sequence ID" value="PCI75155.1"/>
    <property type="molecule type" value="Genomic_DNA"/>
</dbReference>
<dbReference type="Proteomes" id="UP000218775">
    <property type="component" value="Unassembled WGS sequence"/>
</dbReference>
<reference evidence="11" key="1">
    <citation type="submission" date="2017-08" db="EMBL/GenBank/DDBJ databases">
        <title>A dynamic microbial community with high functional redundancy inhabits the cold, oxic subseafloor aquifer.</title>
        <authorList>
            <person name="Tully B.J."/>
            <person name="Wheat C.G."/>
            <person name="Glazer B.T."/>
            <person name="Huber J.A."/>
        </authorList>
    </citation>
    <scope>NUCLEOTIDE SEQUENCE [LARGE SCALE GENOMIC DNA]</scope>
</reference>
<protein>
    <recommendedName>
        <fullName evidence="3">methylated-DNA--[protein]-cysteine S-methyltransferase</fullName>
        <ecNumber evidence="3">2.1.1.63</ecNumber>
    </recommendedName>
</protein>
<dbReference type="AlphaFoldDB" id="A0A2A4WZA2"/>